<proteinExistence type="predicted"/>
<dbReference type="OrthoDB" id="10005295at2"/>
<dbReference type="Proteomes" id="UP000182054">
    <property type="component" value="Unassembled WGS sequence"/>
</dbReference>
<evidence type="ECO:0000313" key="2">
    <source>
        <dbReference type="EMBL" id="SFA60811.1"/>
    </source>
</evidence>
<dbReference type="EMBL" id="FOJN01000016">
    <property type="protein sequence ID" value="SFA60811.1"/>
    <property type="molecule type" value="Genomic_DNA"/>
</dbReference>
<gene>
    <name evidence="2" type="ORF">SAMN05444374_11630</name>
</gene>
<accession>A0A1I0U9U4</accession>
<sequence length="105" mass="10667">MSKTVQWSIHRDDSKIGQTETIEDDFLADRYISTGMAVPVDAAEDGATEGDTAPADDAASGQAESAAPETARSARTAPRGGSAAATKNPTDAGEVVGSPADQSKS</sequence>
<protein>
    <submittedName>
        <fullName evidence="2">Uncharacterized protein</fullName>
    </submittedName>
</protein>
<dbReference type="GeneID" id="85487296"/>
<name>A0A1I0U9U4_9NOCA</name>
<evidence type="ECO:0000256" key="1">
    <source>
        <dbReference type="SAM" id="MobiDB-lite"/>
    </source>
</evidence>
<evidence type="ECO:0000313" key="3">
    <source>
        <dbReference type="Proteomes" id="UP000182054"/>
    </source>
</evidence>
<organism evidence="2 3">
    <name type="scientific">Rhodococcoides kroppenstedtii</name>
    <dbReference type="NCBI Taxonomy" id="293050"/>
    <lineage>
        <taxon>Bacteria</taxon>
        <taxon>Bacillati</taxon>
        <taxon>Actinomycetota</taxon>
        <taxon>Actinomycetes</taxon>
        <taxon>Mycobacteriales</taxon>
        <taxon>Nocardiaceae</taxon>
        <taxon>Rhodococcoides</taxon>
    </lineage>
</organism>
<reference evidence="2 3" key="1">
    <citation type="submission" date="2016-10" db="EMBL/GenBank/DDBJ databases">
        <authorList>
            <person name="de Groot N.N."/>
        </authorList>
    </citation>
    <scope>NUCLEOTIDE SEQUENCE [LARGE SCALE GENOMIC DNA]</scope>
    <source>
        <strain evidence="2 3">DSM 44908</strain>
    </source>
</reference>
<feature type="region of interest" description="Disordered" evidence="1">
    <location>
        <begin position="40"/>
        <end position="105"/>
    </location>
</feature>
<dbReference type="AlphaFoldDB" id="A0A1I0U9U4"/>
<dbReference type="RefSeq" id="WP_074922315.1">
    <property type="nucleotide sequence ID" value="NZ_FOJN01000016.1"/>
</dbReference>